<dbReference type="PANTHER" id="PTHR11475:SF4">
    <property type="entry name" value="CHORION PEROXIDASE"/>
    <property type="match status" value="1"/>
</dbReference>
<dbReference type="InterPro" id="IPR006311">
    <property type="entry name" value="TAT_signal"/>
</dbReference>
<keyword evidence="5" id="KW-1185">Reference proteome</keyword>
<dbReference type="GO" id="GO:0005576">
    <property type="term" value="C:extracellular region"/>
    <property type="evidence" value="ECO:0007669"/>
    <property type="project" value="UniProtKB-SubCell"/>
</dbReference>
<dbReference type="GO" id="GO:0006979">
    <property type="term" value="P:response to oxidative stress"/>
    <property type="evidence" value="ECO:0007669"/>
    <property type="project" value="InterPro"/>
</dbReference>
<dbReference type="EMBL" id="BOPH01000033">
    <property type="protein sequence ID" value="GIJ67847.1"/>
    <property type="molecule type" value="Genomic_DNA"/>
</dbReference>
<proteinExistence type="predicted"/>
<dbReference type="Proteomes" id="UP000635606">
    <property type="component" value="Unassembled WGS sequence"/>
</dbReference>
<comment type="caution">
    <text evidence="4">The sequence shown here is derived from an EMBL/GenBank/DDBJ whole genome shotgun (WGS) entry which is preliminary data.</text>
</comment>
<dbReference type="GO" id="GO:0020037">
    <property type="term" value="F:heme binding"/>
    <property type="evidence" value="ECO:0007669"/>
    <property type="project" value="InterPro"/>
</dbReference>
<evidence type="ECO:0000313" key="4">
    <source>
        <dbReference type="EMBL" id="GIJ67847.1"/>
    </source>
</evidence>
<dbReference type="CDD" id="cd09819">
    <property type="entry name" value="An_peroxidase_bacterial_1"/>
    <property type="match status" value="1"/>
</dbReference>
<dbReference type="PANTHER" id="PTHR11475">
    <property type="entry name" value="OXIDASE/PEROXIDASE"/>
    <property type="match status" value="1"/>
</dbReference>
<dbReference type="Gene3D" id="1.10.640.10">
    <property type="entry name" value="Haem peroxidase domain superfamily, animal type"/>
    <property type="match status" value="1"/>
</dbReference>
<dbReference type="InterPro" id="IPR037120">
    <property type="entry name" value="Haem_peroxidase_sf_animal"/>
</dbReference>
<evidence type="ECO:0000256" key="2">
    <source>
        <dbReference type="ARBA" id="ARBA00022525"/>
    </source>
</evidence>
<accession>A0A8J3ZPL4</accession>
<comment type="subcellular location">
    <subcellularLocation>
        <location evidence="1">Secreted</location>
    </subcellularLocation>
</comment>
<dbReference type="PRINTS" id="PR00457">
    <property type="entry name" value="ANPEROXIDASE"/>
</dbReference>
<evidence type="ECO:0000256" key="3">
    <source>
        <dbReference type="ARBA" id="ARBA00023180"/>
    </source>
</evidence>
<evidence type="ECO:0000313" key="5">
    <source>
        <dbReference type="Proteomes" id="UP000635606"/>
    </source>
</evidence>
<protein>
    <submittedName>
        <fullName evidence="4">Ovoperoxidase</fullName>
    </submittedName>
</protein>
<keyword evidence="2" id="KW-0964">Secreted</keyword>
<dbReference type="PROSITE" id="PS50292">
    <property type="entry name" value="PEROXIDASE_3"/>
    <property type="match status" value="1"/>
</dbReference>
<dbReference type="SUPFAM" id="SSF48113">
    <property type="entry name" value="Heme-dependent peroxidases"/>
    <property type="match status" value="1"/>
</dbReference>
<reference evidence="4" key="1">
    <citation type="submission" date="2021-01" db="EMBL/GenBank/DDBJ databases">
        <title>Whole genome shotgun sequence of Virgisporangium ochraceum NBRC 16418.</title>
        <authorList>
            <person name="Komaki H."/>
            <person name="Tamura T."/>
        </authorList>
    </citation>
    <scope>NUCLEOTIDE SEQUENCE</scope>
    <source>
        <strain evidence="4">NBRC 16418</strain>
    </source>
</reference>
<organism evidence="4 5">
    <name type="scientific">Virgisporangium ochraceum</name>
    <dbReference type="NCBI Taxonomy" id="65505"/>
    <lineage>
        <taxon>Bacteria</taxon>
        <taxon>Bacillati</taxon>
        <taxon>Actinomycetota</taxon>
        <taxon>Actinomycetes</taxon>
        <taxon>Micromonosporales</taxon>
        <taxon>Micromonosporaceae</taxon>
        <taxon>Virgisporangium</taxon>
    </lineage>
</organism>
<gene>
    <name evidence="4" type="ORF">Voc01_027640</name>
</gene>
<dbReference type="InterPro" id="IPR010255">
    <property type="entry name" value="Haem_peroxidase_sf"/>
</dbReference>
<sequence>MPSQPSPQATHNLSRRGFISAVGAGAAGAVALGGEALADPAQAGAAAQGATAQPGLLATPADRFGRIFPDLPPFVPADDRRRAALIDMGKVGGILDARDNLAAGPVALVADLSLSETNRNNPEHTAGLTFLGQFLDHDMTFDNSSTLGVPTAPEATPNLRTPAFDLDSVYGAGPNGSPNLYQSDRLKLRIESGGLFEDLPRNANRSAIISDPRNDENLIISGLQCAMILAHNRAVDDLRAQGVPQAQLFDRARQTVTWHYQWIILNEFLPLIVGSSMVQDIRANGRRWYRPEPGPAFIPVEFQGAAYRFGHSMVRPSYRANRTGDVGGNPATGAPAFFGMIFDPAGEGRADPVDLRGGARARRRFIGWETFFDFGGDMTQHVRPPKRIDTKLSTPLFNLPLGAIGANAQPPTSLAQRNLLRHLTWSIPAGQRIAQNMGAPMLHLQELAHYGVALENQTPLWYYVLAEAERLQDGLRLGPVGGRIVGEVFIGLLQLDPRSFLAAQPGWRPTLPAQTPGTFRMIDLLRYARVDPASRGS</sequence>
<keyword evidence="3" id="KW-0325">Glycoprotein</keyword>
<dbReference type="InterPro" id="IPR019791">
    <property type="entry name" value="Haem_peroxidase_animal"/>
</dbReference>
<dbReference type="PROSITE" id="PS51318">
    <property type="entry name" value="TAT"/>
    <property type="match status" value="1"/>
</dbReference>
<evidence type="ECO:0000256" key="1">
    <source>
        <dbReference type="ARBA" id="ARBA00004613"/>
    </source>
</evidence>
<dbReference type="GO" id="GO:0004601">
    <property type="term" value="F:peroxidase activity"/>
    <property type="evidence" value="ECO:0007669"/>
    <property type="project" value="InterPro"/>
</dbReference>
<name>A0A8J3ZPL4_9ACTN</name>
<dbReference type="Pfam" id="PF03098">
    <property type="entry name" value="An_peroxidase"/>
    <property type="match status" value="1"/>
</dbReference>
<dbReference type="RefSeq" id="WP_203927804.1">
    <property type="nucleotide sequence ID" value="NZ_BOPH01000033.1"/>
</dbReference>
<dbReference type="AlphaFoldDB" id="A0A8J3ZPL4"/>